<protein>
    <submittedName>
        <fullName evidence="1">Uncharacterized protein</fullName>
    </submittedName>
</protein>
<dbReference type="EMBL" id="CP036343">
    <property type="protein sequence ID" value="QDT88489.1"/>
    <property type="molecule type" value="Genomic_DNA"/>
</dbReference>
<evidence type="ECO:0000313" key="2">
    <source>
        <dbReference type="Proteomes" id="UP000316855"/>
    </source>
</evidence>
<dbReference type="AlphaFoldDB" id="A0A517V658"/>
<name>A0A517V658_9PLAN</name>
<dbReference type="Proteomes" id="UP000316855">
    <property type="component" value="Chromosome"/>
</dbReference>
<keyword evidence="2" id="KW-1185">Reference proteome</keyword>
<dbReference type="KEGG" id="gax:Pan161_01050"/>
<accession>A0A517V658</accession>
<proteinExistence type="predicted"/>
<evidence type="ECO:0000313" key="1">
    <source>
        <dbReference type="EMBL" id="QDT88489.1"/>
    </source>
</evidence>
<reference evidence="1 2" key="1">
    <citation type="submission" date="2019-02" db="EMBL/GenBank/DDBJ databases">
        <title>Deep-cultivation of Planctomycetes and their phenomic and genomic characterization uncovers novel biology.</title>
        <authorList>
            <person name="Wiegand S."/>
            <person name="Jogler M."/>
            <person name="Boedeker C."/>
            <person name="Pinto D."/>
            <person name="Vollmers J."/>
            <person name="Rivas-Marin E."/>
            <person name="Kohn T."/>
            <person name="Peeters S.H."/>
            <person name="Heuer A."/>
            <person name="Rast P."/>
            <person name="Oberbeckmann S."/>
            <person name="Bunk B."/>
            <person name="Jeske O."/>
            <person name="Meyerdierks A."/>
            <person name="Storesund J.E."/>
            <person name="Kallscheuer N."/>
            <person name="Luecker S."/>
            <person name="Lage O.M."/>
            <person name="Pohl T."/>
            <person name="Merkel B.J."/>
            <person name="Hornburger P."/>
            <person name="Mueller R.-W."/>
            <person name="Bruemmer F."/>
            <person name="Labrenz M."/>
            <person name="Spormann A.M."/>
            <person name="Op den Camp H."/>
            <person name="Overmann J."/>
            <person name="Amann R."/>
            <person name="Jetten M.S.M."/>
            <person name="Mascher T."/>
            <person name="Medema M.H."/>
            <person name="Devos D.P."/>
            <person name="Kaster A.-K."/>
            <person name="Ovreas L."/>
            <person name="Rohde M."/>
            <person name="Galperin M.Y."/>
            <person name="Jogler C."/>
        </authorList>
    </citation>
    <scope>NUCLEOTIDE SEQUENCE [LARGE SCALE GENOMIC DNA]</scope>
    <source>
        <strain evidence="1 2">Pan161</strain>
    </source>
</reference>
<organism evidence="1 2">
    <name type="scientific">Gimesia algae</name>
    <dbReference type="NCBI Taxonomy" id="2527971"/>
    <lineage>
        <taxon>Bacteria</taxon>
        <taxon>Pseudomonadati</taxon>
        <taxon>Planctomycetota</taxon>
        <taxon>Planctomycetia</taxon>
        <taxon>Planctomycetales</taxon>
        <taxon>Planctomycetaceae</taxon>
        <taxon>Gimesia</taxon>
    </lineage>
</organism>
<sequence>MSHIFTRLFGSIVLPILYFTSPVLGEVIHRDNSFVIDGIRIPISSEIEIVGPLISSGSRLRMSSGLAAVHGLWIEGRVNEDKIFFHLCSDILTGKPAFKEFKALERGEYYRVQGRIIDGRICESEKAITLVVNKIELVPDRAIQFSDLVDRISTFSGTAAPQGMLLTDQQQRAFVEGISKWPESVAGKPIVVRGTFRQRSDGFRIEQATWHPLELKAMLGQRVSLEGVLWGDKNIRFMEYEKQFLYLAYPATRETMFLQKYEGKRVPVRVTGTLVREERPVLKWSGPDLEVPFQSCYVIRDASLEYLLPVDFHYDRYKPIYSSLPRVSEGVPELIAEYPPPANQQFNPAPARMYARRNEGTIKSIIAEATPDVCNILAKRMQDSRQNSAICKIYAAMLAHLNDQRGRSYLIDSLQNSGQDQFPDTLFCLGEFPFMGTEKTGKQTDVNWVEDTLIQLMKSEAHVDVSRFYGAPAGKYHVTKADAAMLYSRIYLLLIQINSRATHKILMDYVLTQSPAFKHSFCGNILVSEWLDSNATFSVDDLLLLETIPDMSLDKTAERRKLYAKYLQEKHYQVVERILQQKDPYQFYSVLRNNLTPEVVEELRNQIKSLQGDAKDMVEQLLILSDPDPVPLLIKKLETSAWKKNHIALYELKQSGDRRAVKPVIQLLRTAPREFFDLGPGYICDLPLQRALEVIEIADRPQQVHEYIELLSVDLARSDSCLSREYYQREIALRLILLTGESYGVDQTAWRAWEQSPGN</sequence>
<gene>
    <name evidence="1" type="ORF">Pan161_01050</name>
</gene>